<accession>A0A1D1USY4</accession>
<sequence length="139" mass="15704">MLFFIHFVLPGMKARKKGVIVNLSSVAAVYPLPNYALYGATKAFVAFFSTALDRECRPYGIFVQTLFPGPVLTSRTRNQGKSVFLVQAIPYARAALSQIGLRRRTFGHWIHALMVSIAKPIPLWLQRRLLRPRSSTLRT</sequence>
<dbReference type="GO" id="GO:0016491">
    <property type="term" value="F:oxidoreductase activity"/>
    <property type="evidence" value="ECO:0007669"/>
    <property type="project" value="UniProtKB-KW"/>
</dbReference>
<name>A0A1D1USY4_RAMVA</name>
<dbReference type="SUPFAM" id="SSF51735">
    <property type="entry name" value="NAD(P)-binding Rossmann-fold domains"/>
    <property type="match status" value="1"/>
</dbReference>
<evidence type="ECO:0000313" key="4">
    <source>
        <dbReference type="Proteomes" id="UP000186922"/>
    </source>
</evidence>
<reference evidence="3 4" key="1">
    <citation type="journal article" date="2016" name="Nat. Commun.">
        <title>Extremotolerant tardigrade genome and improved radiotolerance of human cultured cells by tardigrade-unique protein.</title>
        <authorList>
            <person name="Hashimoto T."/>
            <person name="Horikawa D.D."/>
            <person name="Saito Y."/>
            <person name="Kuwahara H."/>
            <person name="Kozuka-Hata H."/>
            <person name="Shin-I T."/>
            <person name="Minakuchi Y."/>
            <person name="Ohishi K."/>
            <person name="Motoyama A."/>
            <person name="Aizu T."/>
            <person name="Enomoto A."/>
            <person name="Kondo K."/>
            <person name="Tanaka S."/>
            <person name="Hara Y."/>
            <person name="Koshikawa S."/>
            <person name="Sagara H."/>
            <person name="Miura T."/>
            <person name="Yokobori S."/>
            <person name="Miyagawa K."/>
            <person name="Suzuki Y."/>
            <person name="Kubo T."/>
            <person name="Oyama M."/>
            <person name="Kohara Y."/>
            <person name="Fujiyama A."/>
            <person name="Arakawa K."/>
            <person name="Katayama T."/>
            <person name="Toyoda A."/>
            <person name="Kunieda T."/>
        </authorList>
    </citation>
    <scope>NUCLEOTIDE SEQUENCE [LARGE SCALE GENOMIC DNA]</scope>
    <source>
        <strain evidence="3 4">YOKOZUNA-1</strain>
    </source>
</reference>
<dbReference type="InterPro" id="IPR002347">
    <property type="entry name" value="SDR_fam"/>
</dbReference>
<dbReference type="GO" id="GO:0005783">
    <property type="term" value="C:endoplasmic reticulum"/>
    <property type="evidence" value="ECO:0007669"/>
    <property type="project" value="TreeGrafter"/>
</dbReference>
<evidence type="ECO:0000313" key="3">
    <source>
        <dbReference type="EMBL" id="GAU90822.1"/>
    </source>
</evidence>
<comment type="caution">
    <text evidence="3">The sequence shown here is derived from an EMBL/GenBank/DDBJ whole genome shotgun (WGS) entry which is preliminary data.</text>
</comment>
<comment type="similarity">
    <text evidence="1">Belongs to the short-chain dehydrogenases/reductases (SDR) family.</text>
</comment>
<keyword evidence="2" id="KW-0560">Oxidoreductase</keyword>
<protein>
    <submittedName>
        <fullName evidence="3">Uncharacterized protein</fullName>
    </submittedName>
</protein>
<dbReference type="EMBL" id="BDGG01000001">
    <property type="protein sequence ID" value="GAU90822.1"/>
    <property type="molecule type" value="Genomic_DNA"/>
</dbReference>
<dbReference type="Proteomes" id="UP000186922">
    <property type="component" value="Unassembled WGS sequence"/>
</dbReference>
<dbReference type="Gene3D" id="3.40.50.720">
    <property type="entry name" value="NAD(P)-binding Rossmann-like Domain"/>
    <property type="match status" value="1"/>
</dbReference>
<organism evidence="3 4">
    <name type="scientific">Ramazzottius varieornatus</name>
    <name type="common">Water bear</name>
    <name type="synonym">Tardigrade</name>
    <dbReference type="NCBI Taxonomy" id="947166"/>
    <lineage>
        <taxon>Eukaryota</taxon>
        <taxon>Metazoa</taxon>
        <taxon>Ecdysozoa</taxon>
        <taxon>Tardigrada</taxon>
        <taxon>Eutardigrada</taxon>
        <taxon>Parachela</taxon>
        <taxon>Hypsibioidea</taxon>
        <taxon>Ramazzottiidae</taxon>
        <taxon>Ramazzottius</taxon>
    </lineage>
</organism>
<dbReference type="PANTHER" id="PTHR43899">
    <property type="entry name" value="RH59310P"/>
    <property type="match status" value="1"/>
</dbReference>
<dbReference type="AlphaFoldDB" id="A0A1D1USY4"/>
<keyword evidence="4" id="KW-1185">Reference proteome</keyword>
<gene>
    <name evidence="3" type="primary">RvY_03185-1</name>
    <name evidence="3" type="synonym">RvY_03185.1</name>
    <name evidence="3" type="ORF">RvY_03185</name>
</gene>
<dbReference type="InterPro" id="IPR051019">
    <property type="entry name" value="VLCFA-Steroid_DH"/>
</dbReference>
<dbReference type="PANTHER" id="PTHR43899:SF13">
    <property type="entry name" value="RH59310P"/>
    <property type="match status" value="1"/>
</dbReference>
<dbReference type="Pfam" id="PF00106">
    <property type="entry name" value="adh_short"/>
    <property type="match status" value="1"/>
</dbReference>
<dbReference type="InterPro" id="IPR036291">
    <property type="entry name" value="NAD(P)-bd_dom_sf"/>
</dbReference>
<evidence type="ECO:0000256" key="2">
    <source>
        <dbReference type="ARBA" id="ARBA00023002"/>
    </source>
</evidence>
<proteinExistence type="inferred from homology"/>
<dbReference type="PRINTS" id="PR00081">
    <property type="entry name" value="GDHRDH"/>
</dbReference>
<evidence type="ECO:0000256" key="1">
    <source>
        <dbReference type="ARBA" id="ARBA00006484"/>
    </source>
</evidence>
<dbReference type="STRING" id="947166.A0A1D1USY4"/>
<dbReference type="OrthoDB" id="5545019at2759"/>